<protein>
    <recommendedName>
        <fullName evidence="2">PD(D/E)XK endonuclease domain-containing protein</fullName>
    </recommendedName>
</protein>
<organism evidence="1">
    <name type="scientific">marine sediment metagenome</name>
    <dbReference type="NCBI Taxonomy" id="412755"/>
    <lineage>
        <taxon>unclassified sequences</taxon>
        <taxon>metagenomes</taxon>
        <taxon>ecological metagenomes</taxon>
    </lineage>
</organism>
<reference evidence="1" key="1">
    <citation type="journal article" date="2015" name="Nature">
        <title>Complex archaea that bridge the gap between prokaryotes and eukaryotes.</title>
        <authorList>
            <person name="Spang A."/>
            <person name="Saw J.H."/>
            <person name="Jorgensen S.L."/>
            <person name="Zaremba-Niedzwiedzka K."/>
            <person name="Martijn J."/>
            <person name="Lind A.E."/>
            <person name="van Eijk R."/>
            <person name="Schleper C."/>
            <person name="Guy L."/>
            <person name="Ettema T.J."/>
        </authorList>
    </citation>
    <scope>NUCLEOTIDE SEQUENCE</scope>
</reference>
<proteinExistence type="predicted"/>
<evidence type="ECO:0000313" key="1">
    <source>
        <dbReference type="EMBL" id="KKN73821.1"/>
    </source>
</evidence>
<sequence length="139" mass="15610">MGTQLNNAIGVAGELRVMSELLLRGHKPAKSYLEDGVDILLPNGLGIEVKSAHRCHLIVAEGRKPRSTYLFTLKGGGRKMPQNLQECDFLVLWCIDEDYFLIIPKADIKTTVVAVDKLTPLSKYAKYKNRWDLLQGEIK</sequence>
<dbReference type="Gene3D" id="3.40.1350.10">
    <property type="match status" value="1"/>
</dbReference>
<name>A0A0F9VK05_9ZZZZ</name>
<dbReference type="AlphaFoldDB" id="A0A0F9VK05"/>
<dbReference type="GO" id="GO:0003676">
    <property type="term" value="F:nucleic acid binding"/>
    <property type="evidence" value="ECO:0007669"/>
    <property type="project" value="InterPro"/>
</dbReference>
<dbReference type="EMBL" id="LAZR01000336">
    <property type="protein sequence ID" value="KKN73821.1"/>
    <property type="molecule type" value="Genomic_DNA"/>
</dbReference>
<dbReference type="InterPro" id="IPR011856">
    <property type="entry name" value="tRNA_endonuc-like_dom_sf"/>
</dbReference>
<gene>
    <name evidence="1" type="ORF">LCGC14_0396230</name>
</gene>
<evidence type="ECO:0008006" key="2">
    <source>
        <dbReference type="Google" id="ProtNLM"/>
    </source>
</evidence>
<comment type="caution">
    <text evidence="1">The sequence shown here is derived from an EMBL/GenBank/DDBJ whole genome shotgun (WGS) entry which is preliminary data.</text>
</comment>
<accession>A0A0F9VK05</accession>